<dbReference type="Proteomes" id="UP000234681">
    <property type="component" value="Chromosome 10"/>
</dbReference>
<dbReference type="EMBL" id="CH473948">
    <property type="protein sequence ID" value="EDM05724.1"/>
    <property type="molecule type" value="Genomic_DNA"/>
</dbReference>
<dbReference type="AlphaFoldDB" id="A6HI69"/>
<proteinExistence type="predicted"/>
<evidence type="ECO:0000313" key="1">
    <source>
        <dbReference type="EMBL" id="EDM05724.1"/>
    </source>
</evidence>
<reference evidence="1 2" key="1">
    <citation type="submission" date="2005-07" db="EMBL/GenBank/DDBJ databases">
        <authorList>
            <person name="Mural R.J."/>
            <person name="Li P.W."/>
            <person name="Adams M.D."/>
            <person name="Amanatides P.G."/>
            <person name="Baden-Tillson H."/>
            <person name="Barnstead M."/>
            <person name="Chin S.H."/>
            <person name="Dew I."/>
            <person name="Evans C.A."/>
            <person name="Ferriera S."/>
            <person name="Flanigan M."/>
            <person name="Fosler C."/>
            <person name="Glodek A."/>
            <person name="Gu Z."/>
            <person name="Holt R.A."/>
            <person name="Jennings D."/>
            <person name="Kraft C.L."/>
            <person name="Lu F."/>
            <person name="Nguyen T."/>
            <person name="Nusskern D.R."/>
            <person name="Pfannkoch C.M."/>
            <person name="Sitter C."/>
            <person name="Sutton G.G."/>
            <person name="Venter J.C."/>
            <person name="Wang Z."/>
            <person name="Woodage T."/>
            <person name="Zheng X.H."/>
            <person name="Zhong F."/>
        </authorList>
    </citation>
    <scope>NUCLEOTIDE SEQUENCE [LARGE SCALE GENOMIC DNA]</scope>
    <source>
        <strain>BN</strain>
        <strain evidence="2">Sprague-Dawley</strain>
    </source>
</reference>
<protein>
    <submittedName>
        <fullName evidence="1">RCG34915, isoform CRA_a</fullName>
    </submittedName>
</protein>
<sequence length="93" mass="10347">MDLEIPQRLGAWMKEKGSPMWQAFPLCCLAALSPHIHLLPCHPRPAAMGQLIVEGIGEPKQIFPPSNLFRVPSSLTSFSVPCGNRRSWKCSHL</sequence>
<accession>A6HI69</accession>
<gene>
    <name evidence="1" type="ORF">rCG_34915</name>
</gene>
<organism evidence="1 2">
    <name type="scientific">Rattus norvegicus</name>
    <name type="common">Rat</name>
    <dbReference type="NCBI Taxonomy" id="10116"/>
    <lineage>
        <taxon>Eukaryota</taxon>
        <taxon>Metazoa</taxon>
        <taxon>Chordata</taxon>
        <taxon>Craniata</taxon>
        <taxon>Vertebrata</taxon>
        <taxon>Euteleostomi</taxon>
        <taxon>Mammalia</taxon>
        <taxon>Eutheria</taxon>
        <taxon>Euarchontoglires</taxon>
        <taxon>Glires</taxon>
        <taxon>Rodentia</taxon>
        <taxon>Myomorpha</taxon>
        <taxon>Muroidea</taxon>
        <taxon>Muridae</taxon>
        <taxon>Murinae</taxon>
        <taxon>Rattus</taxon>
    </lineage>
</organism>
<name>A6HI69_RAT</name>
<evidence type="ECO:0000313" key="2">
    <source>
        <dbReference type="Proteomes" id="UP000234681"/>
    </source>
</evidence>